<gene>
    <name evidence="1" type="ORF">SAMN05660461_1074</name>
</gene>
<dbReference type="Gene3D" id="3.40.1740.10">
    <property type="entry name" value="VC0467-like"/>
    <property type="match status" value="1"/>
</dbReference>
<dbReference type="SUPFAM" id="SSF143456">
    <property type="entry name" value="VC0467-like"/>
    <property type="match status" value="1"/>
</dbReference>
<name>A0A1T5NBX0_9BACT</name>
<dbReference type="Pfam" id="PF02622">
    <property type="entry name" value="DUF179"/>
    <property type="match status" value="1"/>
</dbReference>
<dbReference type="Proteomes" id="UP000190166">
    <property type="component" value="Unassembled WGS sequence"/>
</dbReference>
<dbReference type="PANTHER" id="PTHR31984">
    <property type="entry name" value="TRANSPORTER, PUTATIVE (DUF179)-RELATED"/>
    <property type="match status" value="1"/>
</dbReference>
<accession>A0A1T5NBX0</accession>
<reference evidence="1 2" key="1">
    <citation type="submission" date="2017-02" db="EMBL/GenBank/DDBJ databases">
        <authorList>
            <person name="Peterson S.W."/>
        </authorList>
    </citation>
    <scope>NUCLEOTIDE SEQUENCE [LARGE SCALE GENOMIC DNA]</scope>
    <source>
        <strain evidence="1 2">DSM 18108</strain>
    </source>
</reference>
<dbReference type="AlphaFoldDB" id="A0A1T5NBX0"/>
<protein>
    <submittedName>
        <fullName evidence="1">Putative transcriptional regulator</fullName>
    </submittedName>
</protein>
<evidence type="ECO:0000313" key="2">
    <source>
        <dbReference type="Proteomes" id="UP000190166"/>
    </source>
</evidence>
<organism evidence="1 2">
    <name type="scientific">Chitinophaga ginsengisegetis</name>
    <dbReference type="NCBI Taxonomy" id="393003"/>
    <lineage>
        <taxon>Bacteria</taxon>
        <taxon>Pseudomonadati</taxon>
        <taxon>Bacteroidota</taxon>
        <taxon>Chitinophagia</taxon>
        <taxon>Chitinophagales</taxon>
        <taxon>Chitinophagaceae</taxon>
        <taxon>Chitinophaga</taxon>
    </lineage>
</organism>
<sequence>MDAGIFITSTSLLDDTFFEDATLFITEYNEKGAMGFVVNKEFPRKFNELEEFRYSPPFPLYDGGPVDREHLYFVHRRPDLIAGGVPVADNIYMGGDFKAAVMHMNNGTILEQDIRLFIGYCGWNTHELEEEIAEGSWEIWEEGRLF</sequence>
<dbReference type="RefSeq" id="WP_079468366.1">
    <property type="nucleotide sequence ID" value="NZ_FUZZ01000001.1"/>
</dbReference>
<dbReference type="InterPro" id="IPR003774">
    <property type="entry name" value="AlgH-like"/>
</dbReference>
<evidence type="ECO:0000313" key="1">
    <source>
        <dbReference type="EMBL" id="SKC98010.1"/>
    </source>
</evidence>
<dbReference type="PANTHER" id="PTHR31984:SF17">
    <property type="entry name" value="TRANSCRIPTIONAL REGULATOR"/>
    <property type="match status" value="1"/>
</dbReference>
<dbReference type="STRING" id="393003.SAMN05660461_1074"/>
<proteinExistence type="predicted"/>
<dbReference type="EMBL" id="FUZZ01000001">
    <property type="protein sequence ID" value="SKC98010.1"/>
    <property type="molecule type" value="Genomic_DNA"/>
</dbReference>
<keyword evidence="2" id="KW-1185">Reference proteome</keyword>